<reference evidence="2 3" key="1">
    <citation type="submission" date="2019-06" db="EMBL/GenBank/DDBJ databases">
        <title>Genomic insights into carbon and energy metabolism of Deferribacter autotrophicus revealed new metabolic traits in the phylum Deferribacteres.</title>
        <authorList>
            <person name="Slobodkin A.I."/>
            <person name="Slobodkina G.B."/>
            <person name="Allioux M."/>
            <person name="Alain K."/>
            <person name="Jebbar M."/>
            <person name="Shadrin V."/>
            <person name="Kublanov I.V."/>
            <person name="Toshchakov S.V."/>
            <person name="Bonch-Osmolovskaya E.A."/>
        </authorList>
    </citation>
    <scope>NUCLEOTIDE SEQUENCE [LARGE SCALE GENOMIC DNA]</scope>
    <source>
        <strain evidence="2 3">SL50</strain>
    </source>
</reference>
<name>A0A5A8F191_9BACT</name>
<dbReference type="RefSeq" id="WP_149267101.1">
    <property type="nucleotide sequence ID" value="NZ_VFJB01000008.1"/>
</dbReference>
<dbReference type="AlphaFoldDB" id="A0A5A8F191"/>
<evidence type="ECO:0000313" key="2">
    <source>
        <dbReference type="EMBL" id="KAA0257429.1"/>
    </source>
</evidence>
<dbReference type="Gene3D" id="3.40.50.10330">
    <property type="entry name" value="Probable inorganic polyphosphate/atp-NAD kinase, domain 1"/>
    <property type="match status" value="1"/>
</dbReference>
<dbReference type="PROSITE" id="PS50146">
    <property type="entry name" value="DAGK"/>
    <property type="match status" value="1"/>
</dbReference>
<proteinExistence type="predicted"/>
<feature type="domain" description="DAGKc" evidence="1">
    <location>
        <begin position="1"/>
        <end position="129"/>
    </location>
</feature>
<evidence type="ECO:0000313" key="3">
    <source>
        <dbReference type="Proteomes" id="UP000322876"/>
    </source>
</evidence>
<dbReference type="PANTHER" id="PTHR12358:SF106">
    <property type="entry name" value="LIPID KINASE YEGS"/>
    <property type="match status" value="1"/>
</dbReference>
<dbReference type="PANTHER" id="PTHR12358">
    <property type="entry name" value="SPHINGOSINE KINASE"/>
    <property type="match status" value="1"/>
</dbReference>
<organism evidence="2 3">
    <name type="scientific">Deferribacter autotrophicus</name>
    <dbReference type="NCBI Taxonomy" id="500465"/>
    <lineage>
        <taxon>Bacteria</taxon>
        <taxon>Pseudomonadati</taxon>
        <taxon>Deferribacterota</taxon>
        <taxon>Deferribacteres</taxon>
        <taxon>Deferribacterales</taxon>
        <taxon>Deferribacteraceae</taxon>
        <taxon>Deferribacter</taxon>
    </lineage>
</organism>
<sequence length="285" mass="32451">MKTIVIANPVSGSFNKEKFEKCLKILNKKLTNINVIFTEYASHAEKISNEEDYDLIITAGGDGLINEVINGIESRVDKNKPILFYNLPFGTSNVFCREYNIPVKPEFAAERMRITEFDSIPLGFIGGRYFALMLGLGFDATAVKLVDLDFKKKYGKLAYIKSGLHSFLFTKFTPFNVYVKGKKINTYHMIVAVSNRYAGNFILSKAFKKNRLNIFYLDSESKLKLLNNITSVSLFRGFKGKKTTCDILKVSDIDECQLDGDFFKLNSKNNFVRLKKSSFYLIKSL</sequence>
<dbReference type="EMBL" id="VFJB01000008">
    <property type="protein sequence ID" value="KAA0257429.1"/>
    <property type="molecule type" value="Genomic_DNA"/>
</dbReference>
<dbReference type="Pfam" id="PF00781">
    <property type="entry name" value="DAGK_cat"/>
    <property type="match status" value="1"/>
</dbReference>
<dbReference type="Gene3D" id="2.60.200.40">
    <property type="match status" value="1"/>
</dbReference>
<dbReference type="InterPro" id="IPR016064">
    <property type="entry name" value="NAD/diacylglycerol_kinase_sf"/>
</dbReference>
<gene>
    <name evidence="2" type="ORF">FHQ18_10300</name>
</gene>
<dbReference type="InterPro" id="IPR017438">
    <property type="entry name" value="ATP-NAD_kinase_N"/>
</dbReference>
<evidence type="ECO:0000259" key="1">
    <source>
        <dbReference type="PROSITE" id="PS50146"/>
    </source>
</evidence>
<dbReference type="OrthoDB" id="142078at2"/>
<accession>A0A5A8F191</accession>
<protein>
    <recommendedName>
        <fullName evidence="1">DAGKc domain-containing protein</fullName>
    </recommendedName>
</protein>
<comment type="caution">
    <text evidence="2">The sequence shown here is derived from an EMBL/GenBank/DDBJ whole genome shotgun (WGS) entry which is preliminary data.</text>
</comment>
<keyword evidence="3" id="KW-1185">Reference proteome</keyword>
<dbReference type="InterPro" id="IPR050187">
    <property type="entry name" value="Lipid_Phosphate_FormReg"/>
</dbReference>
<dbReference type="GO" id="GO:0005886">
    <property type="term" value="C:plasma membrane"/>
    <property type="evidence" value="ECO:0007669"/>
    <property type="project" value="TreeGrafter"/>
</dbReference>
<dbReference type="SUPFAM" id="SSF111331">
    <property type="entry name" value="NAD kinase/diacylglycerol kinase-like"/>
    <property type="match status" value="1"/>
</dbReference>
<dbReference type="InterPro" id="IPR001206">
    <property type="entry name" value="Diacylglycerol_kinase_cat_dom"/>
</dbReference>
<dbReference type="Proteomes" id="UP000322876">
    <property type="component" value="Unassembled WGS sequence"/>
</dbReference>
<dbReference type="GO" id="GO:0016301">
    <property type="term" value="F:kinase activity"/>
    <property type="evidence" value="ECO:0007669"/>
    <property type="project" value="InterPro"/>
</dbReference>